<dbReference type="EMBL" id="JBHSIS010000027">
    <property type="protein sequence ID" value="MFC4859212.1"/>
    <property type="molecule type" value="Genomic_DNA"/>
</dbReference>
<dbReference type="Pfam" id="PF00271">
    <property type="entry name" value="Helicase_C"/>
    <property type="match status" value="1"/>
</dbReference>
<feature type="domain" description="Helicase C-terminal" evidence="2">
    <location>
        <begin position="287"/>
        <end position="466"/>
    </location>
</feature>
<reference evidence="4" key="1">
    <citation type="journal article" date="2019" name="Int. J. Syst. Evol. Microbiol.">
        <title>The Global Catalogue of Microorganisms (GCM) 10K type strain sequencing project: providing services to taxonomists for standard genome sequencing and annotation.</title>
        <authorList>
            <consortium name="The Broad Institute Genomics Platform"/>
            <consortium name="The Broad Institute Genome Sequencing Center for Infectious Disease"/>
            <person name="Wu L."/>
            <person name="Ma J."/>
        </authorList>
    </citation>
    <scope>NUCLEOTIDE SEQUENCE [LARGE SCALE GENOMIC DNA]</scope>
    <source>
        <strain evidence="4">ZS-22-S1</strain>
    </source>
</reference>
<dbReference type="SMART" id="SM00490">
    <property type="entry name" value="HELICc"/>
    <property type="match status" value="1"/>
</dbReference>
<dbReference type="SMART" id="SM00487">
    <property type="entry name" value="DEXDc"/>
    <property type="match status" value="1"/>
</dbReference>
<dbReference type="SUPFAM" id="SSF52540">
    <property type="entry name" value="P-loop containing nucleoside triphosphate hydrolases"/>
    <property type="match status" value="1"/>
</dbReference>
<dbReference type="Pfam" id="PF03457">
    <property type="entry name" value="HA"/>
    <property type="match status" value="3"/>
</dbReference>
<organism evidence="3 4">
    <name type="scientific">Actinophytocola glycyrrhizae</name>
    <dbReference type="NCBI Taxonomy" id="2044873"/>
    <lineage>
        <taxon>Bacteria</taxon>
        <taxon>Bacillati</taxon>
        <taxon>Actinomycetota</taxon>
        <taxon>Actinomycetes</taxon>
        <taxon>Pseudonocardiales</taxon>
        <taxon>Pseudonocardiaceae</taxon>
    </lineage>
</organism>
<name>A0ABV9SCZ6_9PSEU</name>
<evidence type="ECO:0000313" key="4">
    <source>
        <dbReference type="Proteomes" id="UP001595859"/>
    </source>
</evidence>
<dbReference type="InterPro" id="IPR027417">
    <property type="entry name" value="P-loop_NTPase"/>
</dbReference>
<sequence length="728" mass="80783">MTPVNHVEASAVSQEQQLTAVPVKTSSADRYYQTDAVNAVHKGYTTVDRGQLHMACGTGKTRVYMRVAVRECAGGLVVVLAPSVWLLGQIIKDWRADFGLEHVAMAVCHDLTVADDPAGYGIAVPVTTSQREVAKWLTGNRSAAVTRLVVATHRSARVVGQALYRAGLAADLLIVDEAHHSAGRADKMVAFVHDNVLFPAARRLYGTATPVQLAESGRRAVTVHMDDEASFGPVFYTYPLARAIADTYLDDYRLVVVGVSDGEARRLLERRRATPAGKGSLIDLHTAMCQIVLAKTAERFDLRRVIVFDRSVDDAIHFAETLPATVEMMAEDRPDRPLTSSFVYGEMKIRERNRELDLLREPPGDGWVSLSNMRCLGEGIDVPAVDGVMFTYPKQSPVEIVQAVGRATRRNPSGSGISTIILPIAVPDAADHDVDQDSLTVGRYRVLWDVLRGLRQHDAMLSREIDHLSTGGSGNTGVAHPPGGKIEIYLPKGWKPMEFLQQLAVRVVATTRSVWWDGMEALRQFHAEHGHTDVVAGTIVNEVDLSQWSATARDTYRRGRMPEDRDAALRAVGFDPEGDAVSWTKGFHASCAFRDRYGHLEAPEGLVIDGVHVQAWQEQQRDLHAEGVLSSLRWRRLEAIGMRWTSRPRTTREYLDAVAAYHQQHGHIDIDADAVSDDGYLGQWLVEQRLAWRKGVLEDEVRQRLDEMGMDWNRAPKPVRRFAAQEAQ</sequence>
<evidence type="ECO:0000259" key="2">
    <source>
        <dbReference type="PROSITE" id="PS51194"/>
    </source>
</evidence>
<evidence type="ECO:0000313" key="3">
    <source>
        <dbReference type="EMBL" id="MFC4859212.1"/>
    </source>
</evidence>
<keyword evidence="4" id="KW-1185">Reference proteome</keyword>
<dbReference type="InterPro" id="IPR005114">
    <property type="entry name" value="Helicase_assoc"/>
</dbReference>
<protein>
    <submittedName>
        <fullName evidence="3">Helicase associated domain protein</fullName>
    </submittedName>
</protein>
<dbReference type="InterPro" id="IPR001650">
    <property type="entry name" value="Helicase_C-like"/>
</dbReference>
<dbReference type="Gene3D" id="3.40.50.300">
    <property type="entry name" value="P-loop containing nucleotide triphosphate hydrolases"/>
    <property type="match status" value="2"/>
</dbReference>
<feature type="domain" description="Helicase ATP-binding" evidence="1">
    <location>
        <begin position="41"/>
        <end position="228"/>
    </location>
</feature>
<gene>
    <name evidence="3" type="ORF">ACFPCV_37430</name>
</gene>
<dbReference type="Pfam" id="PF04851">
    <property type="entry name" value="ResIII"/>
    <property type="match status" value="1"/>
</dbReference>
<proteinExistence type="predicted"/>
<dbReference type="PANTHER" id="PTHR33418">
    <property type="entry name" value="HELICASE-ASSOCIATED"/>
    <property type="match status" value="1"/>
</dbReference>
<accession>A0ABV9SCZ6</accession>
<evidence type="ECO:0000259" key="1">
    <source>
        <dbReference type="PROSITE" id="PS51192"/>
    </source>
</evidence>
<dbReference type="PROSITE" id="PS51194">
    <property type="entry name" value="HELICASE_CTER"/>
    <property type="match status" value="1"/>
</dbReference>
<dbReference type="Gene3D" id="6.10.140.530">
    <property type="match status" value="2"/>
</dbReference>
<dbReference type="PANTHER" id="PTHR33418:SF1">
    <property type="entry name" value="HELICASE-ASSOCIATED DOMAIN-CONTAINING PROTEIN"/>
    <property type="match status" value="1"/>
</dbReference>
<dbReference type="RefSeq" id="WP_378062139.1">
    <property type="nucleotide sequence ID" value="NZ_JBHSIS010000027.1"/>
</dbReference>
<dbReference type="Proteomes" id="UP001595859">
    <property type="component" value="Unassembled WGS sequence"/>
</dbReference>
<dbReference type="InterPro" id="IPR014001">
    <property type="entry name" value="Helicase_ATP-bd"/>
</dbReference>
<comment type="caution">
    <text evidence="3">The sequence shown here is derived from an EMBL/GenBank/DDBJ whole genome shotgun (WGS) entry which is preliminary data.</text>
</comment>
<dbReference type="InterPro" id="IPR006935">
    <property type="entry name" value="Helicase/UvrB_N"/>
</dbReference>
<dbReference type="PROSITE" id="PS51192">
    <property type="entry name" value="HELICASE_ATP_BIND_1"/>
    <property type="match status" value="1"/>
</dbReference>